<keyword evidence="1" id="KW-0175">Coiled coil</keyword>
<evidence type="ECO:0000256" key="2">
    <source>
        <dbReference type="SAM" id="MobiDB-lite"/>
    </source>
</evidence>
<protein>
    <recommendedName>
        <fullName evidence="6">Phage tail protein</fullName>
    </recommendedName>
</protein>
<comment type="caution">
    <text evidence="4">The sequence shown here is derived from an EMBL/GenBank/DDBJ whole genome shotgun (WGS) entry which is preliminary data.</text>
</comment>
<reference evidence="4 5" key="1">
    <citation type="submission" date="2024-06" db="EMBL/GenBank/DDBJ databases">
        <title>Genomic Encyclopedia of Type Strains, Phase IV (KMG-IV): sequencing the most valuable type-strain genomes for metagenomic binning, comparative biology and taxonomic classification.</title>
        <authorList>
            <person name="Goeker M."/>
        </authorList>
    </citation>
    <scope>NUCLEOTIDE SEQUENCE [LARGE SCALE GENOMIC DNA]</scope>
    <source>
        <strain evidence="4 5">DSM 27865</strain>
    </source>
</reference>
<feature type="compositionally biased region" description="Low complexity" evidence="2">
    <location>
        <begin position="61"/>
        <end position="71"/>
    </location>
</feature>
<accession>A0ABV2N7V2</accession>
<name>A0ABV2N7V2_9HYPH</name>
<dbReference type="Proteomes" id="UP001549076">
    <property type="component" value="Unassembled WGS sequence"/>
</dbReference>
<keyword evidence="3" id="KW-0472">Membrane</keyword>
<feature type="transmembrane region" description="Helical" evidence="3">
    <location>
        <begin position="131"/>
        <end position="152"/>
    </location>
</feature>
<evidence type="ECO:0000256" key="3">
    <source>
        <dbReference type="SAM" id="Phobius"/>
    </source>
</evidence>
<feature type="coiled-coil region" evidence="1">
    <location>
        <begin position="263"/>
        <end position="304"/>
    </location>
</feature>
<keyword evidence="3" id="KW-0812">Transmembrane</keyword>
<feature type="region of interest" description="Disordered" evidence="2">
    <location>
        <begin position="1"/>
        <end position="126"/>
    </location>
</feature>
<dbReference type="EMBL" id="JBEPML010000032">
    <property type="protein sequence ID" value="MET3794889.1"/>
    <property type="molecule type" value="Genomic_DNA"/>
</dbReference>
<feature type="compositionally biased region" description="Basic and acidic residues" evidence="2">
    <location>
        <begin position="29"/>
        <end position="46"/>
    </location>
</feature>
<evidence type="ECO:0000256" key="1">
    <source>
        <dbReference type="SAM" id="Coils"/>
    </source>
</evidence>
<evidence type="ECO:0000313" key="5">
    <source>
        <dbReference type="Proteomes" id="UP001549076"/>
    </source>
</evidence>
<feature type="compositionally biased region" description="Basic residues" evidence="2">
    <location>
        <begin position="1"/>
        <end position="11"/>
    </location>
</feature>
<organism evidence="4 5">
    <name type="scientific">Aquamicrobium terrae</name>
    <dbReference type="NCBI Taxonomy" id="1324945"/>
    <lineage>
        <taxon>Bacteria</taxon>
        <taxon>Pseudomonadati</taxon>
        <taxon>Pseudomonadota</taxon>
        <taxon>Alphaproteobacteria</taxon>
        <taxon>Hyphomicrobiales</taxon>
        <taxon>Phyllobacteriaceae</taxon>
        <taxon>Aquamicrobium</taxon>
    </lineage>
</organism>
<sequence>MVKTPKTRHSKSSREPVTIDLDADQVSRIARDKAAKEEAIKEEATKAEATPEPIPPEQVSQEPQPAEAPLAEEPKVETPSEPPTGSHAQDYSFKEEPAPPPAEEPAREADRPKPFEAQPAPEPARRGGMGMLAAGIVGGVIALAGAGALQYAGVLGAPANGAASGASSSQIADLQAQISDLAAARGEDGSAQQVESLTAALDQVRSDLGTLKSAVEAGAGAGDNGAALAALSQKVEQVETTVTVLGEAAQPEPVDLAPVNEKLAALEQQVRAAGEAAEGQQSRLATLEQSLAAVTGKVEEQADQPKIALAIAASALKSALERGAPFTAELETFAAISPGAPQLDALRAHAEKGVATRTEIATQVDAAADAMVAADNPVDANAGFVQRLMSSAESLVKVRPIGAVEGAGVPETVARLEAAVNQGDYAKALGEYDTLPEPVKAAGADFAATLKARMEAEAGVDALVARTMTGGEG</sequence>
<keyword evidence="5" id="KW-1185">Reference proteome</keyword>
<keyword evidence="3" id="KW-1133">Transmembrane helix</keyword>
<evidence type="ECO:0000313" key="4">
    <source>
        <dbReference type="EMBL" id="MET3794889.1"/>
    </source>
</evidence>
<feature type="compositionally biased region" description="Basic and acidic residues" evidence="2">
    <location>
        <begin position="104"/>
        <end position="114"/>
    </location>
</feature>
<gene>
    <name evidence="4" type="ORF">ABID37_005129</name>
</gene>
<proteinExistence type="predicted"/>
<evidence type="ECO:0008006" key="6">
    <source>
        <dbReference type="Google" id="ProtNLM"/>
    </source>
</evidence>
<dbReference type="RefSeq" id="WP_354199791.1">
    <property type="nucleotide sequence ID" value="NZ_JBEPML010000032.1"/>
</dbReference>